<organism evidence="2 4">
    <name type="scientific">Klebsiella pneumoniae</name>
    <dbReference type="NCBI Taxonomy" id="573"/>
    <lineage>
        <taxon>Bacteria</taxon>
        <taxon>Pseudomonadati</taxon>
        <taxon>Pseudomonadota</taxon>
        <taxon>Gammaproteobacteria</taxon>
        <taxon>Enterobacterales</taxon>
        <taxon>Enterobacteriaceae</taxon>
        <taxon>Klebsiella/Raoultella group</taxon>
        <taxon>Klebsiella</taxon>
        <taxon>Klebsiella pneumoniae complex</taxon>
    </lineage>
</organism>
<evidence type="ECO:0000313" key="4">
    <source>
        <dbReference type="Proteomes" id="UP000254387"/>
    </source>
</evidence>
<dbReference type="EMBL" id="UGMN01000004">
    <property type="protein sequence ID" value="STV25747.1"/>
    <property type="molecule type" value="Genomic_DNA"/>
</dbReference>
<dbReference type="EMBL" id="UGLU01000001">
    <property type="protein sequence ID" value="STU54163.1"/>
    <property type="molecule type" value="Genomic_DNA"/>
</dbReference>
<evidence type="ECO:0000313" key="2">
    <source>
        <dbReference type="EMBL" id="STV25747.1"/>
    </source>
</evidence>
<accession>A0A378AZK2</accession>
<protein>
    <submittedName>
        <fullName evidence="2">Uncharacterized protein</fullName>
    </submittedName>
</protein>
<dbReference type="Proteomes" id="UP000254387">
    <property type="component" value="Unassembled WGS sequence"/>
</dbReference>
<sequence>MSHSQDYIKGAIAALNEVKAIGLAAAMHTGILHGKEAGDAVRATVDSLADPLINKYKAMVVKND</sequence>
<dbReference type="AlphaFoldDB" id="A0A378AZK2"/>
<dbReference type="Proteomes" id="UP000254141">
    <property type="component" value="Unassembled WGS sequence"/>
</dbReference>
<gene>
    <name evidence="1" type="ORF">NCTC5051_05278</name>
    <name evidence="2" type="ORF">NCTC5053_03242</name>
</gene>
<name>A0A378AZK2_KLEPN</name>
<proteinExistence type="predicted"/>
<evidence type="ECO:0000313" key="3">
    <source>
        <dbReference type="Proteomes" id="UP000254141"/>
    </source>
</evidence>
<evidence type="ECO:0000313" key="1">
    <source>
        <dbReference type="EMBL" id="STU54163.1"/>
    </source>
</evidence>
<reference evidence="3 4" key="1">
    <citation type="submission" date="2018-06" db="EMBL/GenBank/DDBJ databases">
        <authorList>
            <consortium name="Pathogen Informatics"/>
            <person name="Doyle S."/>
        </authorList>
    </citation>
    <scope>NUCLEOTIDE SEQUENCE [LARGE SCALE GENOMIC DNA]</scope>
    <source>
        <strain evidence="1 3">NCTC5051</strain>
        <strain evidence="2 4">NCTC5053</strain>
    </source>
</reference>